<organism evidence="1 2">
    <name type="scientific">Iphiclides podalirius</name>
    <name type="common">scarce swallowtail</name>
    <dbReference type="NCBI Taxonomy" id="110791"/>
    <lineage>
        <taxon>Eukaryota</taxon>
        <taxon>Metazoa</taxon>
        <taxon>Ecdysozoa</taxon>
        <taxon>Arthropoda</taxon>
        <taxon>Hexapoda</taxon>
        <taxon>Insecta</taxon>
        <taxon>Pterygota</taxon>
        <taxon>Neoptera</taxon>
        <taxon>Endopterygota</taxon>
        <taxon>Lepidoptera</taxon>
        <taxon>Glossata</taxon>
        <taxon>Ditrysia</taxon>
        <taxon>Papilionoidea</taxon>
        <taxon>Papilionidae</taxon>
        <taxon>Papilioninae</taxon>
        <taxon>Iphiclides</taxon>
    </lineage>
</organism>
<accession>A0ABN8ICX6</accession>
<feature type="non-terminal residue" evidence="1">
    <location>
        <position position="70"/>
    </location>
</feature>
<evidence type="ECO:0008006" key="3">
    <source>
        <dbReference type="Google" id="ProtNLM"/>
    </source>
</evidence>
<evidence type="ECO:0000313" key="1">
    <source>
        <dbReference type="EMBL" id="CAH2054932.1"/>
    </source>
</evidence>
<evidence type="ECO:0000313" key="2">
    <source>
        <dbReference type="Proteomes" id="UP000837857"/>
    </source>
</evidence>
<sequence>MVSTLTAPLPLVACAPRATCADRVAKFVTQCLSACHIFLSPPVTWPGQRFFVRGTAIRSRSSRSPDPCVV</sequence>
<name>A0ABN8ICX6_9NEOP</name>
<keyword evidence="2" id="KW-1185">Reference proteome</keyword>
<dbReference type="Proteomes" id="UP000837857">
    <property type="component" value="Chromosome 21"/>
</dbReference>
<dbReference type="EMBL" id="OW152833">
    <property type="protein sequence ID" value="CAH2054932.1"/>
    <property type="molecule type" value="Genomic_DNA"/>
</dbReference>
<reference evidence="1" key="1">
    <citation type="submission" date="2022-03" db="EMBL/GenBank/DDBJ databases">
        <authorList>
            <person name="Martin H S."/>
        </authorList>
    </citation>
    <scope>NUCLEOTIDE SEQUENCE</scope>
</reference>
<protein>
    <recommendedName>
        <fullName evidence="3">Secreted protein</fullName>
    </recommendedName>
</protein>
<proteinExistence type="predicted"/>
<gene>
    <name evidence="1" type="ORF">IPOD504_LOCUS8853</name>
</gene>